<dbReference type="Gene3D" id="1.10.10.10">
    <property type="entry name" value="Winged helix-like DNA-binding domain superfamily/Winged helix DNA-binding domain"/>
    <property type="match status" value="1"/>
</dbReference>
<dbReference type="AlphaFoldDB" id="A0A4R7B393"/>
<dbReference type="FunFam" id="1.10.10.10:FF:000001">
    <property type="entry name" value="LysR family transcriptional regulator"/>
    <property type="match status" value="1"/>
</dbReference>
<reference evidence="6 7" key="1">
    <citation type="submission" date="2019-03" db="EMBL/GenBank/DDBJ databases">
        <title>Genomic Encyclopedia of Type Strains, Phase III (KMG-III): the genomes of soil and plant-associated and newly described type strains.</title>
        <authorList>
            <person name="Whitman W."/>
        </authorList>
    </citation>
    <scope>NUCLEOTIDE SEQUENCE [LARGE SCALE GENOMIC DNA]</scope>
    <source>
        <strain evidence="6 7">CECT 8976</strain>
    </source>
</reference>
<dbReference type="Pfam" id="PF03466">
    <property type="entry name" value="LysR_substrate"/>
    <property type="match status" value="1"/>
</dbReference>
<keyword evidence="2" id="KW-0805">Transcription regulation</keyword>
<evidence type="ECO:0000256" key="3">
    <source>
        <dbReference type="ARBA" id="ARBA00023125"/>
    </source>
</evidence>
<keyword evidence="4" id="KW-0804">Transcription</keyword>
<dbReference type="Pfam" id="PF00126">
    <property type="entry name" value="HTH_1"/>
    <property type="match status" value="1"/>
</dbReference>
<dbReference type="InterPro" id="IPR036388">
    <property type="entry name" value="WH-like_DNA-bd_sf"/>
</dbReference>
<evidence type="ECO:0000259" key="5">
    <source>
        <dbReference type="PROSITE" id="PS50931"/>
    </source>
</evidence>
<dbReference type="InterPro" id="IPR000847">
    <property type="entry name" value="LysR_HTH_N"/>
</dbReference>
<comment type="caution">
    <text evidence="6">The sequence shown here is derived from an EMBL/GenBank/DDBJ whole genome shotgun (WGS) entry which is preliminary data.</text>
</comment>
<feature type="domain" description="HTH lysR-type" evidence="5">
    <location>
        <begin position="1"/>
        <end position="59"/>
    </location>
</feature>
<dbReference type="InterPro" id="IPR005119">
    <property type="entry name" value="LysR_subst-bd"/>
</dbReference>
<dbReference type="Gene3D" id="3.40.190.290">
    <property type="match status" value="1"/>
</dbReference>
<dbReference type="CDD" id="cd08422">
    <property type="entry name" value="PBP2_CrgA_like"/>
    <property type="match status" value="1"/>
</dbReference>
<name>A0A4R7B393_9NEIS</name>
<evidence type="ECO:0000256" key="2">
    <source>
        <dbReference type="ARBA" id="ARBA00023015"/>
    </source>
</evidence>
<dbReference type="PANTHER" id="PTHR30537">
    <property type="entry name" value="HTH-TYPE TRANSCRIPTIONAL REGULATOR"/>
    <property type="match status" value="1"/>
</dbReference>
<comment type="similarity">
    <text evidence="1">Belongs to the LysR transcriptional regulatory family.</text>
</comment>
<proteinExistence type="inferred from homology"/>
<accession>A0A4R7B393</accession>
<evidence type="ECO:0000313" key="6">
    <source>
        <dbReference type="EMBL" id="TDR76490.1"/>
    </source>
</evidence>
<evidence type="ECO:0000256" key="4">
    <source>
        <dbReference type="ARBA" id="ARBA00023163"/>
    </source>
</evidence>
<gene>
    <name evidence="6" type="ORF">DFP86_11173</name>
</gene>
<dbReference type="PRINTS" id="PR00039">
    <property type="entry name" value="HTHLYSR"/>
</dbReference>
<protein>
    <submittedName>
        <fullName evidence="6">LysR family transcriptional regulator</fullName>
    </submittedName>
</protein>
<dbReference type="GO" id="GO:0003677">
    <property type="term" value="F:DNA binding"/>
    <property type="evidence" value="ECO:0007669"/>
    <property type="project" value="UniProtKB-KW"/>
</dbReference>
<dbReference type="GO" id="GO:0003700">
    <property type="term" value="F:DNA-binding transcription factor activity"/>
    <property type="evidence" value="ECO:0007669"/>
    <property type="project" value="InterPro"/>
</dbReference>
<dbReference type="InterPro" id="IPR058163">
    <property type="entry name" value="LysR-type_TF_proteobact-type"/>
</dbReference>
<keyword evidence="7" id="KW-1185">Reference proteome</keyword>
<dbReference type="SUPFAM" id="SSF53850">
    <property type="entry name" value="Periplasmic binding protein-like II"/>
    <property type="match status" value="1"/>
</dbReference>
<organism evidence="6 7">
    <name type="scientific">Paludibacterium purpuratum</name>
    <dbReference type="NCBI Taxonomy" id="1144873"/>
    <lineage>
        <taxon>Bacteria</taxon>
        <taxon>Pseudomonadati</taxon>
        <taxon>Pseudomonadota</taxon>
        <taxon>Betaproteobacteria</taxon>
        <taxon>Neisseriales</taxon>
        <taxon>Chromobacteriaceae</taxon>
        <taxon>Paludibacterium</taxon>
    </lineage>
</organism>
<dbReference type="InterPro" id="IPR036390">
    <property type="entry name" value="WH_DNA-bd_sf"/>
</dbReference>
<dbReference type="OrthoDB" id="8885940at2"/>
<evidence type="ECO:0000256" key="1">
    <source>
        <dbReference type="ARBA" id="ARBA00009437"/>
    </source>
</evidence>
<dbReference type="RefSeq" id="WP_133682190.1">
    <property type="nucleotide sequence ID" value="NZ_SNZP01000011.1"/>
</dbReference>
<keyword evidence="3" id="KW-0238">DNA-binding</keyword>
<evidence type="ECO:0000313" key="7">
    <source>
        <dbReference type="Proteomes" id="UP000295611"/>
    </source>
</evidence>
<dbReference type="PROSITE" id="PS50931">
    <property type="entry name" value="HTH_LYSR"/>
    <property type="match status" value="1"/>
</dbReference>
<sequence>MDLFSAMRIYTRVVECGGLSAAARDLGIGQPAVSERIRQLERHVGARLLDRTTRSVQPTDAGVRFYQQAKAALEAAEAALAGVAAQDAGLSGTLRIAAPHGLGELLLPPLLVALQQQHPALTVNLVLNDRFVDPVAEGVDLSLRVGALGNGGFIACPLGTVRRAILAAPRYLARHGTPTTPGELVAHPFIRIAGLTSNETLPLLDRHGAPCEAPIRTAWRCNHWRPLLEALLAGAGIGVLQLPACQTALADGQLREILPDYRLAPLPVHAIYPAGRHTPAKTRALLALLQERWPQTPQPA</sequence>
<dbReference type="PANTHER" id="PTHR30537:SF5">
    <property type="entry name" value="HTH-TYPE TRANSCRIPTIONAL ACTIVATOR TTDR-RELATED"/>
    <property type="match status" value="1"/>
</dbReference>
<dbReference type="EMBL" id="SNZP01000011">
    <property type="protein sequence ID" value="TDR76490.1"/>
    <property type="molecule type" value="Genomic_DNA"/>
</dbReference>
<dbReference type="SUPFAM" id="SSF46785">
    <property type="entry name" value="Winged helix' DNA-binding domain"/>
    <property type="match status" value="1"/>
</dbReference>
<dbReference type="Proteomes" id="UP000295611">
    <property type="component" value="Unassembled WGS sequence"/>
</dbReference>